<dbReference type="EMBL" id="WUAV01000006">
    <property type="protein sequence ID" value="KAF1746021.1"/>
    <property type="molecule type" value="Genomic_DNA"/>
</dbReference>
<accession>A0A6A5FUG2</accession>
<dbReference type="CTD" id="78777445"/>
<gene>
    <name evidence="1" type="ORF">GCK72_022472</name>
</gene>
<dbReference type="AlphaFoldDB" id="A0A6A5FUG2"/>
<comment type="caution">
    <text evidence="1">The sequence shown here is derived from an EMBL/GenBank/DDBJ whole genome shotgun (WGS) entry which is preliminary data.</text>
</comment>
<name>A0A6A5FUG2_CAERE</name>
<protein>
    <submittedName>
        <fullName evidence="1">Uncharacterized protein</fullName>
    </submittedName>
</protein>
<dbReference type="Proteomes" id="UP000483820">
    <property type="component" value="Chromosome X"/>
</dbReference>
<dbReference type="RefSeq" id="XP_053578415.1">
    <property type="nucleotide sequence ID" value="XM_053734849.1"/>
</dbReference>
<organism evidence="1 2">
    <name type="scientific">Caenorhabditis remanei</name>
    <name type="common">Caenorhabditis vulgaris</name>
    <dbReference type="NCBI Taxonomy" id="31234"/>
    <lineage>
        <taxon>Eukaryota</taxon>
        <taxon>Metazoa</taxon>
        <taxon>Ecdysozoa</taxon>
        <taxon>Nematoda</taxon>
        <taxon>Chromadorea</taxon>
        <taxon>Rhabditida</taxon>
        <taxon>Rhabditina</taxon>
        <taxon>Rhabditomorpha</taxon>
        <taxon>Rhabditoidea</taxon>
        <taxon>Rhabditidae</taxon>
        <taxon>Peloderinae</taxon>
        <taxon>Caenorhabditis</taxon>
    </lineage>
</organism>
<reference evidence="1 2" key="1">
    <citation type="submission" date="2019-12" db="EMBL/GenBank/DDBJ databases">
        <title>Chromosome-level assembly of the Caenorhabditis remanei genome.</title>
        <authorList>
            <person name="Teterina A.A."/>
            <person name="Willis J.H."/>
            <person name="Phillips P.C."/>
        </authorList>
    </citation>
    <scope>NUCLEOTIDE SEQUENCE [LARGE SCALE GENOMIC DNA]</scope>
    <source>
        <strain evidence="1 2">PX506</strain>
        <tissue evidence="1">Whole organism</tissue>
    </source>
</reference>
<evidence type="ECO:0000313" key="2">
    <source>
        <dbReference type="Proteomes" id="UP000483820"/>
    </source>
</evidence>
<proteinExistence type="predicted"/>
<dbReference type="GeneID" id="78777445"/>
<evidence type="ECO:0000313" key="1">
    <source>
        <dbReference type="EMBL" id="KAF1746021.1"/>
    </source>
</evidence>
<dbReference type="KEGG" id="crq:GCK72_022472"/>
<sequence length="192" mass="21384">MEKAQERGQHEKKEKRIEDDLCCVTFENEDEWTVDAGNCGVASERFIKDENIASGSWIHVESVVEVDSWCRSRGAEPEDSEPPPVNARIDGGGWFHGSAESVIATPPDVGRLLGESAREDCAHRMGACTGIRVLVVVIERTLAPDFRVTKKRLTLSIWQHPIVVEGEQSLLFVAESAVFQRLLLDCLRAAHF</sequence>